<dbReference type="AlphaFoldDB" id="A0A1Y2T304"/>
<dbReference type="Gene3D" id="1.10.10.10">
    <property type="entry name" value="Winged helix-like DNA-binding domain superfamily/Winged helix DNA-binding domain"/>
    <property type="match status" value="1"/>
</dbReference>
<dbReference type="EMBL" id="LWLV01001104">
    <property type="protein sequence ID" value="OTA40851.1"/>
    <property type="molecule type" value="Genomic_DNA"/>
</dbReference>
<evidence type="ECO:0000256" key="1">
    <source>
        <dbReference type="ARBA" id="ARBA00023125"/>
    </source>
</evidence>
<dbReference type="InterPro" id="IPR036388">
    <property type="entry name" value="WH-like_DNA-bd_sf"/>
</dbReference>
<protein>
    <submittedName>
        <fullName evidence="2">AsnC family transcriptional regulator</fullName>
    </submittedName>
</protein>
<dbReference type="GO" id="GO:0003677">
    <property type="term" value="F:DNA binding"/>
    <property type="evidence" value="ECO:0007669"/>
    <property type="project" value="UniProtKB-KW"/>
</dbReference>
<dbReference type="Proteomes" id="UP000194267">
    <property type="component" value="Unassembled WGS sequence"/>
</dbReference>
<accession>A0A1Y2T304</accession>
<dbReference type="InterPro" id="IPR030489">
    <property type="entry name" value="TR_Rrf2-type_CS"/>
</dbReference>
<dbReference type="GO" id="GO:0005829">
    <property type="term" value="C:cytosol"/>
    <property type="evidence" value="ECO:0007669"/>
    <property type="project" value="TreeGrafter"/>
</dbReference>
<dbReference type="PROSITE" id="PS51197">
    <property type="entry name" value="HTH_RRF2_2"/>
    <property type="match status" value="1"/>
</dbReference>
<dbReference type="NCBIfam" id="TIGR00738">
    <property type="entry name" value="rrf2_super"/>
    <property type="match status" value="1"/>
</dbReference>
<dbReference type="PANTHER" id="PTHR33221">
    <property type="entry name" value="WINGED HELIX-TURN-HELIX TRANSCRIPTIONAL REGULATOR, RRF2 FAMILY"/>
    <property type="match status" value="1"/>
</dbReference>
<dbReference type="SUPFAM" id="SSF46785">
    <property type="entry name" value="Winged helix' DNA-binding domain"/>
    <property type="match status" value="1"/>
</dbReference>
<evidence type="ECO:0000313" key="3">
    <source>
        <dbReference type="Proteomes" id="UP000194267"/>
    </source>
</evidence>
<dbReference type="PANTHER" id="PTHR33221:SF5">
    <property type="entry name" value="HTH-TYPE TRANSCRIPTIONAL REGULATOR ISCR"/>
    <property type="match status" value="1"/>
</dbReference>
<dbReference type="InterPro" id="IPR036390">
    <property type="entry name" value="WH_DNA-bd_sf"/>
</dbReference>
<name>A0A1Y2T304_SYMTR</name>
<dbReference type="PROSITE" id="PS01332">
    <property type="entry name" value="HTH_RRF2_1"/>
    <property type="match status" value="1"/>
</dbReference>
<sequence>MKLSTKGKYGVKALFELAMHEGSGPVSLRTIAERQGLSEHYLEQLAAPLRRAGIIAAVRGAQGGYMLARPASQITVGDIIRVLEGPIGYTDCATEGEPDPECASTCPVHGVWERVTQQIIAVIDSITLQDLVDQALAERGNPMYHI</sequence>
<gene>
    <name evidence="2" type="ORF">A6D92_12590</name>
</gene>
<dbReference type="Pfam" id="PF02082">
    <property type="entry name" value="Rrf2"/>
    <property type="match status" value="1"/>
</dbReference>
<keyword evidence="1" id="KW-0238">DNA-binding</keyword>
<proteinExistence type="predicted"/>
<comment type="caution">
    <text evidence="2">The sequence shown here is derived from an EMBL/GenBank/DDBJ whole genome shotgun (WGS) entry which is preliminary data.</text>
</comment>
<organism evidence="2 3">
    <name type="scientific">Symbiobacterium thermophilum</name>
    <dbReference type="NCBI Taxonomy" id="2734"/>
    <lineage>
        <taxon>Bacteria</taxon>
        <taxon>Bacillati</taxon>
        <taxon>Bacillota</taxon>
        <taxon>Clostridia</taxon>
        <taxon>Eubacteriales</taxon>
        <taxon>Symbiobacteriaceae</taxon>
        <taxon>Symbiobacterium</taxon>
    </lineage>
</organism>
<dbReference type="GO" id="GO:0003700">
    <property type="term" value="F:DNA-binding transcription factor activity"/>
    <property type="evidence" value="ECO:0007669"/>
    <property type="project" value="TreeGrafter"/>
</dbReference>
<dbReference type="InterPro" id="IPR000944">
    <property type="entry name" value="Tscrpt_reg_Rrf2"/>
</dbReference>
<evidence type="ECO:0000313" key="2">
    <source>
        <dbReference type="EMBL" id="OTA40851.1"/>
    </source>
</evidence>
<reference evidence="3" key="1">
    <citation type="submission" date="2016-04" db="EMBL/GenBank/DDBJ databases">
        <authorList>
            <person name="Antunes L.P."/>
            <person name="Martins L.F."/>
            <person name="Pereira R.V."/>
            <person name="Thomas A.M."/>
            <person name="Barbosa D."/>
            <person name="Nascimento L."/>
            <person name="Silva G.M."/>
            <person name="Condomitti G.W."/>
            <person name="Digiampietri L.A."/>
            <person name="Lombardi K.C."/>
            <person name="Ramos P.L."/>
            <person name="Quaggio R.B."/>
            <person name="Oliveira J.C."/>
            <person name="Pascon R.C."/>
            <person name="Cruz J.B."/>
            <person name="Silva A.M."/>
            <person name="Setubal J.C."/>
        </authorList>
    </citation>
    <scope>NUCLEOTIDE SEQUENCE [LARGE SCALE GENOMIC DNA]</scope>
</reference>